<keyword evidence="3" id="KW-0949">S-adenosyl-L-methionine</keyword>
<dbReference type="AlphaFoldDB" id="A0A1S3IA60"/>
<reference evidence="9 10" key="1">
    <citation type="submission" date="2025-04" db="UniProtKB">
        <authorList>
            <consortium name="RefSeq"/>
        </authorList>
    </citation>
    <scope>IDENTIFICATION</scope>
    <source>
        <tissue evidence="9 10">Gonads</tissue>
    </source>
</reference>
<dbReference type="EC" id="2.5.1.25" evidence="1"/>
<evidence type="ECO:0000256" key="1">
    <source>
        <dbReference type="ARBA" id="ARBA00012386"/>
    </source>
</evidence>
<dbReference type="Pfam" id="PF03942">
    <property type="entry name" value="DTW"/>
    <property type="match status" value="1"/>
</dbReference>
<dbReference type="GO" id="GO:0008033">
    <property type="term" value="P:tRNA processing"/>
    <property type="evidence" value="ECO:0007669"/>
    <property type="project" value="UniProtKB-KW"/>
</dbReference>
<evidence type="ECO:0000256" key="4">
    <source>
        <dbReference type="ARBA" id="ARBA00022694"/>
    </source>
</evidence>
<evidence type="ECO:0000256" key="6">
    <source>
        <dbReference type="ARBA" id="ARBA00048718"/>
    </source>
</evidence>
<evidence type="ECO:0000256" key="2">
    <source>
        <dbReference type="ARBA" id="ARBA00022679"/>
    </source>
</evidence>
<evidence type="ECO:0000256" key="5">
    <source>
        <dbReference type="ARBA" id="ARBA00034489"/>
    </source>
</evidence>
<evidence type="ECO:0000313" key="9">
    <source>
        <dbReference type="RefSeq" id="XP_013394746.1"/>
    </source>
</evidence>
<dbReference type="GO" id="GO:0016432">
    <property type="term" value="F:tRNA-uridine aminocarboxypropyltransferase activity"/>
    <property type="evidence" value="ECO:0007669"/>
    <property type="project" value="UniProtKB-EC"/>
</dbReference>
<evidence type="ECO:0000259" key="7">
    <source>
        <dbReference type="SMART" id="SM01144"/>
    </source>
</evidence>
<comment type="catalytic activity">
    <reaction evidence="6">
        <text>a uridine in tRNA + S-adenosyl-L-methionine = a 3-[(3S)-3-amino-3-carboxypropyl]uridine in tRNA + S-methyl-5'-thioadenosine + H(+)</text>
        <dbReference type="Rhea" id="RHEA:62432"/>
        <dbReference type="Rhea" id="RHEA-COMP:13339"/>
        <dbReference type="Rhea" id="RHEA-COMP:16092"/>
        <dbReference type="ChEBI" id="CHEBI:15378"/>
        <dbReference type="ChEBI" id="CHEBI:17509"/>
        <dbReference type="ChEBI" id="CHEBI:59789"/>
        <dbReference type="ChEBI" id="CHEBI:65315"/>
        <dbReference type="ChEBI" id="CHEBI:82930"/>
        <dbReference type="EC" id="2.5.1.25"/>
    </reaction>
</comment>
<feature type="domain" description="DTW" evidence="7">
    <location>
        <begin position="39"/>
        <end position="234"/>
    </location>
</feature>
<dbReference type="RefSeq" id="XP_013394747.1">
    <property type="nucleotide sequence ID" value="XM_013539293.1"/>
</dbReference>
<organism evidence="8 9">
    <name type="scientific">Lingula anatina</name>
    <name type="common">Brachiopod</name>
    <name type="synonym">Lingula unguis</name>
    <dbReference type="NCBI Taxonomy" id="7574"/>
    <lineage>
        <taxon>Eukaryota</taxon>
        <taxon>Metazoa</taxon>
        <taxon>Spiralia</taxon>
        <taxon>Lophotrochozoa</taxon>
        <taxon>Brachiopoda</taxon>
        <taxon>Linguliformea</taxon>
        <taxon>Lingulata</taxon>
        <taxon>Lingulida</taxon>
        <taxon>Linguloidea</taxon>
        <taxon>Lingulidae</taxon>
        <taxon>Lingula</taxon>
    </lineage>
</organism>
<dbReference type="KEGG" id="lak:106162144"/>
<name>A0A1S3IA60_LINAN</name>
<dbReference type="SMART" id="SM01144">
    <property type="entry name" value="DTW"/>
    <property type="match status" value="1"/>
</dbReference>
<gene>
    <name evidence="9 10" type="primary">LOC106162144</name>
</gene>
<dbReference type="OrthoDB" id="408541at2759"/>
<dbReference type="GeneID" id="106162144"/>
<keyword evidence="8" id="KW-1185">Reference proteome</keyword>
<comment type="similarity">
    <text evidence="5">Belongs to the TDD superfamily. DTWD2 family.</text>
</comment>
<dbReference type="STRING" id="7574.A0A1S3IA60"/>
<proteinExistence type="inferred from homology"/>
<dbReference type="Proteomes" id="UP000085678">
    <property type="component" value="Unplaced"/>
</dbReference>
<dbReference type="PANTHER" id="PTHR21392">
    <property type="entry name" value="TRNA-URIDINE AMINOCARBOXYPROPYLTRANSFERASE 2"/>
    <property type="match status" value="1"/>
</dbReference>
<keyword evidence="4" id="KW-0819">tRNA processing</keyword>
<evidence type="ECO:0000313" key="10">
    <source>
        <dbReference type="RefSeq" id="XP_013394747.1"/>
    </source>
</evidence>
<evidence type="ECO:0000256" key="3">
    <source>
        <dbReference type="ARBA" id="ARBA00022691"/>
    </source>
</evidence>
<keyword evidence="2" id="KW-0808">Transferase</keyword>
<dbReference type="PANTHER" id="PTHR21392:SF0">
    <property type="entry name" value="TRNA-URIDINE AMINOCARBOXYPROPYLTRANSFERASE 2"/>
    <property type="match status" value="1"/>
</dbReference>
<accession>A0A1S3IA60</accession>
<sequence length="271" mass="30720">MDTPSETNADNECDSLNSENELFRDLGDVIEAIEEPLKKRDLCKKCCRPITVCWCPYLPLEPLNVKTAIHIFQHPFEEARSLKTAPMLYYGLGPKKCHIHVGKKFPINKYPELEQVISSPNTLLLFPGPNAVDIKDIEPRDGSVAYNLLLIDGTWTQAKGMYRHNEIFQNLRQVQLSETGVSEYVIRTQPTDGSLSTLETAAVTISILEGRPEIKEILVRPLKALCDFQLQCGAAKHHSKQYLIENGLYTKKLPKKFYKKQAKNLTCEDDS</sequence>
<dbReference type="InterPro" id="IPR005636">
    <property type="entry name" value="DTW"/>
</dbReference>
<dbReference type="RefSeq" id="XP_013394746.1">
    <property type="nucleotide sequence ID" value="XM_013539292.1"/>
</dbReference>
<protein>
    <recommendedName>
        <fullName evidence="1">tRNA-uridine aminocarboxypropyltransferase</fullName>
        <ecNumber evidence="1">2.5.1.25</ecNumber>
    </recommendedName>
</protein>
<dbReference type="InterPro" id="IPR039262">
    <property type="entry name" value="DTWD2/TAPT"/>
</dbReference>
<evidence type="ECO:0000313" key="8">
    <source>
        <dbReference type="Proteomes" id="UP000085678"/>
    </source>
</evidence>